<gene>
    <name evidence="1" type="ORF">DRH29_04910</name>
</gene>
<dbReference type="Proteomes" id="UP000281261">
    <property type="component" value="Unassembled WGS sequence"/>
</dbReference>
<evidence type="ECO:0000313" key="2">
    <source>
        <dbReference type="Proteomes" id="UP000281261"/>
    </source>
</evidence>
<proteinExistence type="predicted"/>
<accession>A0A420ZBF7</accession>
<protein>
    <submittedName>
        <fullName evidence="1">Uncharacterized protein</fullName>
    </submittedName>
</protein>
<dbReference type="EMBL" id="QMNG01000070">
    <property type="protein sequence ID" value="RLC36264.1"/>
    <property type="molecule type" value="Genomic_DNA"/>
</dbReference>
<dbReference type="AlphaFoldDB" id="A0A420ZBF7"/>
<name>A0A420ZBF7_UNCK3</name>
<reference evidence="1 2" key="1">
    <citation type="submission" date="2018-06" db="EMBL/GenBank/DDBJ databases">
        <title>Extensive metabolic versatility and redundancy in microbially diverse, dynamic hydrothermal sediments.</title>
        <authorList>
            <person name="Dombrowski N."/>
            <person name="Teske A."/>
            <person name="Baker B.J."/>
        </authorList>
    </citation>
    <scope>NUCLEOTIDE SEQUENCE [LARGE SCALE GENOMIC DNA]</scope>
    <source>
        <strain evidence="1">B79_G16</strain>
    </source>
</reference>
<comment type="caution">
    <text evidence="1">The sequence shown here is derived from an EMBL/GenBank/DDBJ whole genome shotgun (WGS) entry which is preliminary data.</text>
</comment>
<organism evidence="1 2">
    <name type="scientific">candidate division Kazan bacterium</name>
    <dbReference type="NCBI Taxonomy" id="2202143"/>
    <lineage>
        <taxon>Bacteria</taxon>
        <taxon>Bacteria division Kazan-3B-28</taxon>
    </lineage>
</organism>
<evidence type="ECO:0000313" key="1">
    <source>
        <dbReference type="EMBL" id="RLC36264.1"/>
    </source>
</evidence>
<sequence>MSSFETPKIKKEIKRLKKAKEKIWGPEESGLKRSQIEAEYRQIESFFMDYYEKKISAKELADNLGTRILGINGEHAPSQIYAFDCLAKSLAYTKKEKNIDTIAEEMLFDLALEKHPLKREYLLGILAYYSNRERLENLAEEIENNPGNIQAKEEMDIILKINNSVARLDKKICYSEEMHRLIDYIRKSFPRENEECQKARLVSFYYGSIEIDRKTKEKLSPTKLPELSRVPRTTVIDPRKFGKRIKGSGIPRYIYVLPPSYHPSWEKLKEADEYGVELSPQAAVFEGEEKIFVEYDINPRLSRLYNRRIRYYKDKAAYFQAKGNKEEARKYFKRLKTLENALKERIWRALDSEAKRIFKDKNRLVVLKRTIRDYPEEEAVPGTLKDILEKKRLNTEINI</sequence>